<evidence type="ECO:0000256" key="1">
    <source>
        <dbReference type="ARBA" id="ARBA00022676"/>
    </source>
</evidence>
<comment type="caution">
    <text evidence="4">The sequence shown here is derived from an EMBL/GenBank/DDBJ whole genome shotgun (WGS) entry which is preliminary data.</text>
</comment>
<feature type="domain" description="Phosphoribosyltransferase" evidence="3">
    <location>
        <begin position="7"/>
        <end position="132"/>
    </location>
</feature>
<dbReference type="AlphaFoldDB" id="A0A1F5DG66"/>
<keyword evidence="1" id="KW-0328">Glycosyltransferase</keyword>
<gene>
    <name evidence="4" type="ORF">A3J78_02510</name>
</gene>
<dbReference type="GO" id="GO:0016757">
    <property type="term" value="F:glycosyltransferase activity"/>
    <property type="evidence" value="ECO:0007669"/>
    <property type="project" value="UniProtKB-KW"/>
</dbReference>
<organism evidence="4 5">
    <name type="scientific">Candidatus Beckwithbacteria bacterium RBG_13_35_6</name>
    <dbReference type="NCBI Taxonomy" id="1797456"/>
    <lineage>
        <taxon>Bacteria</taxon>
        <taxon>Candidatus Beckwithiibacteriota</taxon>
    </lineage>
</organism>
<evidence type="ECO:0000256" key="2">
    <source>
        <dbReference type="ARBA" id="ARBA00022679"/>
    </source>
</evidence>
<dbReference type="Pfam" id="PF00156">
    <property type="entry name" value="Pribosyltran"/>
    <property type="match status" value="1"/>
</dbReference>
<dbReference type="CDD" id="cd06223">
    <property type="entry name" value="PRTases_typeI"/>
    <property type="match status" value="1"/>
</dbReference>
<dbReference type="SUPFAM" id="SSF53271">
    <property type="entry name" value="PRTase-like"/>
    <property type="match status" value="1"/>
</dbReference>
<dbReference type="InterPro" id="IPR000836">
    <property type="entry name" value="PRTase_dom"/>
</dbReference>
<protein>
    <recommendedName>
        <fullName evidence="3">Phosphoribosyltransferase domain-containing protein</fullName>
    </recommendedName>
</protein>
<evidence type="ECO:0000313" key="4">
    <source>
        <dbReference type="EMBL" id="OGD54125.1"/>
    </source>
</evidence>
<accession>A0A1F5DG66</accession>
<reference evidence="4 5" key="1">
    <citation type="journal article" date="2016" name="Nat. Commun.">
        <title>Thousands of microbial genomes shed light on interconnected biogeochemical processes in an aquifer system.</title>
        <authorList>
            <person name="Anantharaman K."/>
            <person name="Brown C.T."/>
            <person name="Hug L.A."/>
            <person name="Sharon I."/>
            <person name="Castelle C.J."/>
            <person name="Probst A.J."/>
            <person name="Thomas B.C."/>
            <person name="Singh A."/>
            <person name="Wilkins M.J."/>
            <person name="Karaoz U."/>
            <person name="Brodie E.L."/>
            <person name="Williams K.H."/>
            <person name="Hubbard S.S."/>
            <person name="Banfield J.F."/>
        </authorList>
    </citation>
    <scope>NUCLEOTIDE SEQUENCE [LARGE SCALE GENOMIC DNA]</scope>
</reference>
<proteinExistence type="predicted"/>
<dbReference type="PANTHER" id="PTHR43363:SF2">
    <property type="entry name" value="PHOSPHORIBOSYLTRANSFERASE"/>
    <property type="match status" value="1"/>
</dbReference>
<dbReference type="EMBL" id="MEZJ01000020">
    <property type="protein sequence ID" value="OGD54125.1"/>
    <property type="molecule type" value="Genomic_DNA"/>
</dbReference>
<dbReference type="Gene3D" id="3.40.50.2020">
    <property type="match status" value="1"/>
</dbReference>
<sequence length="180" mass="20613">MDQLAFRLAKKIISKQLKFDRLVVLAKGGWTWGRTISDYLQIKNVASIQIQFYANISETQEKSTIIQSLPLSINKENILLFDDISDSGETLITANSYLTMCGAQKITTATLFFKPWTKTKPDFYSAETKAWVIFPHEIRESVESINNRWRKNGLSKAKIIKRFAAIGLPKDQVKYFLNSL</sequence>
<dbReference type="PANTHER" id="PTHR43363">
    <property type="entry name" value="HYPOXANTHINE PHOSPHORIBOSYLTRANSFERASE"/>
    <property type="match status" value="1"/>
</dbReference>
<evidence type="ECO:0000259" key="3">
    <source>
        <dbReference type="Pfam" id="PF00156"/>
    </source>
</evidence>
<name>A0A1F5DG66_9BACT</name>
<dbReference type="InterPro" id="IPR029057">
    <property type="entry name" value="PRTase-like"/>
</dbReference>
<evidence type="ECO:0000313" key="5">
    <source>
        <dbReference type="Proteomes" id="UP000178758"/>
    </source>
</evidence>
<keyword evidence="2" id="KW-0808">Transferase</keyword>
<dbReference type="Proteomes" id="UP000178758">
    <property type="component" value="Unassembled WGS sequence"/>
</dbReference>